<evidence type="ECO:0000313" key="1">
    <source>
        <dbReference type="EMBL" id="KAJ8729266.1"/>
    </source>
</evidence>
<keyword evidence="2" id="KW-1185">Reference proteome</keyword>
<proteinExistence type="predicted"/>
<accession>A0ACC2R3X3</accession>
<dbReference type="Proteomes" id="UP001231649">
    <property type="component" value="Chromosome 10"/>
</dbReference>
<sequence>MALTYRTLFKKYHYLQNITKSVKWSVGEKYPIRILSSGICYQTPYAQRSVIDSKVITFQPINFRLYCTPPKSCRPPPDPPKKQGVIQKFKVMYRDYWYVLIPVHVATSIFWFGSFYYIVRSGVDVLALLQSIGVSESIIGPLRDSHAGYFAIALAMYKLATPLRYAVTIGGTTIAIRKLTGIGFIKPVPSRERIREILQEKKENLQDAIKEGQAQMKERSTQVMREMKRYKTEMRNLKNKTPPKE</sequence>
<organism evidence="1 2">
    <name type="scientific">Mythimna loreyi</name>
    <dbReference type="NCBI Taxonomy" id="667449"/>
    <lineage>
        <taxon>Eukaryota</taxon>
        <taxon>Metazoa</taxon>
        <taxon>Ecdysozoa</taxon>
        <taxon>Arthropoda</taxon>
        <taxon>Hexapoda</taxon>
        <taxon>Insecta</taxon>
        <taxon>Pterygota</taxon>
        <taxon>Neoptera</taxon>
        <taxon>Endopterygota</taxon>
        <taxon>Lepidoptera</taxon>
        <taxon>Glossata</taxon>
        <taxon>Ditrysia</taxon>
        <taxon>Noctuoidea</taxon>
        <taxon>Noctuidae</taxon>
        <taxon>Noctuinae</taxon>
        <taxon>Hadenini</taxon>
        <taxon>Mythimna</taxon>
    </lineage>
</organism>
<comment type="caution">
    <text evidence="1">The sequence shown here is derived from an EMBL/GenBank/DDBJ whole genome shotgun (WGS) entry which is preliminary data.</text>
</comment>
<evidence type="ECO:0000313" key="2">
    <source>
        <dbReference type="Proteomes" id="UP001231649"/>
    </source>
</evidence>
<name>A0ACC2R3X3_9NEOP</name>
<protein>
    <submittedName>
        <fullName evidence="1">Uncharacterized protein</fullName>
    </submittedName>
</protein>
<dbReference type="EMBL" id="CM056786">
    <property type="protein sequence ID" value="KAJ8729266.1"/>
    <property type="molecule type" value="Genomic_DNA"/>
</dbReference>
<gene>
    <name evidence="1" type="ORF">PYW08_000847</name>
</gene>
<reference evidence="1" key="1">
    <citation type="submission" date="2023-03" db="EMBL/GenBank/DDBJ databases">
        <title>Chromosome-level genomes of two armyworms, Mythimna separata and Mythimna loreyi, provide insights into the biosynthesis and reception of sex pheromones.</title>
        <authorList>
            <person name="Zhao H."/>
        </authorList>
    </citation>
    <scope>NUCLEOTIDE SEQUENCE</scope>
    <source>
        <strain evidence="1">BeijingLab</strain>
    </source>
</reference>